<evidence type="ECO:0000256" key="2">
    <source>
        <dbReference type="ARBA" id="ARBA00009045"/>
    </source>
</evidence>
<sequence length="316" mass="33809">MSYGLPNDPPRDPAGPADRQGSGAPVCPRHPDRPSYVRCQRCGRPACAECQRPAPVGVQCVDCIRESNRTAPVARTAFGARPNDGRPLVTYTVIALCVLTFLAQWAVPTLADRLLWAGVYVLNEPWRMITSTFLHSQGFLMHIAFNMYALWIIGRVLEPMLGRLRFAALYLLSGLGGSVAVLLLDHPLQGVVGASGAVFGLFGALLVITRARGGNFMPILIIVGINLVIGFIPGFNVSWQAHLGGLLTGAAVASVLTFSVRRRAMSPAGLSPVEAAAARHRRRYAVQLAGLVLVALILAALTLWGAGTVPERIYAV</sequence>
<keyword evidence="3 8" id="KW-0812">Transmembrane</keyword>
<dbReference type="PANTHER" id="PTHR43731">
    <property type="entry name" value="RHOMBOID PROTEASE"/>
    <property type="match status" value="1"/>
</dbReference>
<evidence type="ECO:0000256" key="1">
    <source>
        <dbReference type="ARBA" id="ARBA00004141"/>
    </source>
</evidence>
<dbReference type="GO" id="GO:0006508">
    <property type="term" value="P:proteolysis"/>
    <property type="evidence" value="ECO:0007669"/>
    <property type="project" value="UniProtKB-KW"/>
</dbReference>
<comment type="subcellular location">
    <subcellularLocation>
        <location evidence="1">Membrane</location>
        <topology evidence="1">Multi-pass membrane protein</topology>
    </subcellularLocation>
</comment>
<dbReference type="EMBL" id="BAABCJ010000005">
    <property type="protein sequence ID" value="GAA3706297.1"/>
    <property type="molecule type" value="Genomic_DNA"/>
</dbReference>
<dbReference type="InterPro" id="IPR035952">
    <property type="entry name" value="Rhomboid-like_sf"/>
</dbReference>
<evidence type="ECO:0000256" key="4">
    <source>
        <dbReference type="ARBA" id="ARBA00022801"/>
    </source>
</evidence>
<dbReference type="RefSeq" id="WP_344883828.1">
    <property type="nucleotide sequence ID" value="NZ_BAABCJ010000005.1"/>
</dbReference>
<proteinExistence type="inferred from homology"/>
<evidence type="ECO:0000256" key="7">
    <source>
        <dbReference type="SAM" id="MobiDB-lite"/>
    </source>
</evidence>
<keyword evidence="6 8" id="KW-0472">Membrane</keyword>
<reference evidence="11" key="1">
    <citation type="journal article" date="2019" name="Int. J. Syst. Evol. Microbiol.">
        <title>The Global Catalogue of Microorganisms (GCM) 10K type strain sequencing project: providing services to taxonomists for standard genome sequencing and annotation.</title>
        <authorList>
            <consortium name="The Broad Institute Genomics Platform"/>
            <consortium name="The Broad Institute Genome Sequencing Center for Infectious Disease"/>
            <person name="Wu L."/>
            <person name="Ma J."/>
        </authorList>
    </citation>
    <scope>NUCLEOTIDE SEQUENCE [LARGE SCALE GENOMIC DNA]</scope>
    <source>
        <strain evidence="11">JCM 16961</strain>
    </source>
</reference>
<evidence type="ECO:0000256" key="8">
    <source>
        <dbReference type="SAM" id="Phobius"/>
    </source>
</evidence>
<feature type="transmembrane region" description="Helical" evidence="8">
    <location>
        <begin position="241"/>
        <end position="260"/>
    </location>
</feature>
<evidence type="ECO:0000256" key="6">
    <source>
        <dbReference type="ARBA" id="ARBA00023136"/>
    </source>
</evidence>
<dbReference type="Proteomes" id="UP001501536">
    <property type="component" value="Unassembled WGS sequence"/>
</dbReference>
<protein>
    <submittedName>
        <fullName evidence="10">Rhomboid family intramembrane serine protease</fullName>
    </submittedName>
</protein>
<dbReference type="SUPFAM" id="SSF57845">
    <property type="entry name" value="B-box zinc-binding domain"/>
    <property type="match status" value="1"/>
</dbReference>
<dbReference type="Gene3D" id="1.20.1540.10">
    <property type="entry name" value="Rhomboid-like"/>
    <property type="match status" value="1"/>
</dbReference>
<accession>A0ABP7DM30</accession>
<organism evidence="10 11">
    <name type="scientific">Zhihengliuella alba</name>
    <dbReference type="NCBI Taxonomy" id="547018"/>
    <lineage>
        <taxon>Bacteria</taxon>
        <taxon>Bacillati</taxon>
        <taxon>Actinomycetota</taxon>
        <taxon>Actinomycetes</taxon>
        <taxon>Micrococcales</taxon>
        <taxon>Micrococcaceae</taxon>
        <taxon>Zhihengliuella</taxon>
    </lineage>
</organism>
<comment type="caution">
    <text evidence="10">The sequence shown here is derived from an EMBL/GenBank/DDBJ whole genome shotgun (WGS) entry which is preliminary data.</text>
</comment>
<evidence type="ECO:0000313" key="10">
    <source>
        <dbReference type="EMBL" id="GAA3706297.1"/>
    </source>
</evidence>
<evidence type="ECO:0000259" key="9">
    <source>
        <dbReference type="Pfam" id="PF01694"/>
    </source>
</evidence>
<name>A0ABP7DM30_9MICC</name>
<dbReference type="Pfam" id="PF01694">
    <property type="entry name" value="Rhomboid"/>
    <property type="match status" value="1"/>
</dbReference>
<dbReference type="SUPFAM" id="SSF144091">
    <property type="entry name" value="Rhomboid-like"/>
    <property type="match status" value="1"/>
</dbReference>
<dbReference type="GO" id="GO:0008233">
    <property type="term" value="F:peptidase activity"/>
    <property type="evidence" value="ECO:0007669"/>
    <property type="project" value="UniProtKB-KW"/>
</dbReference>
<evidence type="ECO:0000256" key="3">
    <source>
        <dbReference type="ARBA" id="ARBA00022692"/>
    </source>
</evidence>
<feature type="transmembrane region" description="Helical" evidence="8">
    <location>
        <begin position="133"/>
        <end position="154"/>
    </location>
</feature>
<evidence type="ECO:0000313" key="11">
    <source>
        <dbReference type="Proteomes" id="UP001501536"/>
    </source>
</evidence>
<keyword evidence="5 8" id="KW-1133">Transmembrane helix</keyword>
<keyword evidence="11" id="KW-1185">Reference proteome</keyword>
<evidence type="ECO:0000256" key="5">
    <source>
        <dbReference type="ARBA" id="ARBA00022989"/>
    </source>
</evidence>
<dbReference type="PANTHER" id="PTHR43731:SF14">
    <property type="entry name" value="PRESENILIN-ASSOCIATED RHOMBOID-LIKE PROTEIN, MITOCHONDRIAL"/>
    <property type="match status" value="1"/>
</dbReference>
<feature type="transmembrane region" description="Helical" evidence="8">
    <location>
        <begin position="166"/>
        <end position="184"/>
    </location>
</feature>
<keyword evidence="10" id="KW-0645">Protease</keyword>
<keyword evidence="4" id="KW-0378">Hydrolase</keyword>
<dbReference type="InterPro" id="IPR050925">
    <property type="entry name" value="Rhomboid_protease_S54"/>
</dbReference>
<feature type="domain" description="Peptidase S54 rhomboid" evidence="9">
    <location>
        <begin position="123"/>
        <end position="256"/>
    </location>
</feature>
<feature type="region of interest" description="Disordered" evidence="7">
    <location>
        <begin position="1"/>
        <end position="29"/>
    </location>
</feature>
<comment type="similarity">
    <text evidence="2">Belongs to the peptidase S54 family.</text>
</comment>
<feature type="transmembrane region" description="Helical" evidence="8">
    <location>
        <begin position="288"/>
        <end position="307"/>
    </location>
</feature>
<feature type="transmembrane region" description="Helical" evidence="8">
    <location>
        <begin position="88"/>
        <end position="107"/>
    </location>
</feature>
<feature type="transmembrane region" description="Helical" evidence="8">
    <location>
        <begin position="190"/>
        <end position="209"/>
    </location>
</feature>
<feature type="transmembrane region" description="Helical" evidence="8">
    <location>
        <begin position="216"/>
        <end position="235"/>
    </location>
</feature>
<dbReference type="InterPro" id="IPR022764">
    <property type="entry name" value="Peptidase_S54_rhomboid_dom"/>
</dbReference>
<gene>
    <name evidence="10" type="ORF">GCM10022377_20040</name>
</gene>